<keyword evidence="2 4" id="KW-0339">Growth factor</keyword>
<keyword evidence="3" id="KW-0497">Mitogen</keyword>
<comment type="similarity">
    <text evidence="1 4">Belongs to the PDGF/VEGF growth factor family.</text>
</comment>
<feature type="domain" description="Platelet-derived growth factor (PDGF) family profile" evidence="6">
    <location>
        <begin position="91"/>
        <end position="178"/>
    </location>
</feature>
<comment type="caution">
    <text evidence="9">The sequence shown here is derived from an EMBL/GenBank/DDBJ whole genome shotgun (WGS) entry which is preliminary data.</text>
</comment>
<dbReference type="GO" id="GO:0008284">
    <property type="term" value="P:positive regulation of cell population proliferation"/>
    <property type="evidence" value="ECO:0007669"/>
    <property type="project" value="TreeGrafter"/>
</dbReference>
<dbReference type="SUPFAM" id="SSF57501">
    <property type="entry name" value="Cystine-knot cytokines"/>
    <property type="match status" value="1"/>
</dbReference>
<dbReference type="GO" id="GO:0051781">
    <property type="term" value="P:positive regulation of cell division"/>
    <property type="evidence" value="ECO:0007669"/>
    <property type="project" value="UniProtKB-KW"/>
</dbReference>
<dbReference type="GO" id="GO:0005615">
    <property type="term" value="C:extracellular space"/>
    <property type="evidence" value="ECO:0007669"/>
    <property type="project" value="TreeGrafter"/>
</dbReference>
<dbReference type="AlphaFoldDB" id="A0A813Z4T6"/>
<dbReference type="InterPro" id="IPR000072">
    <property type="entry name" value="PDGF/VEGF_dom"/>
</dbReference>
<dbReference type="PROSITE" id="PS50278">
    <property type="entry name" value="PDGF_2"/>
    <property type="match status" value="1"/>
</dbReference>
<evidence type="ECO:0000256" key="4">
    <source>
        <dbReference type="RuleBase" id="RU003818"/>
    </source>
</evidence>
<dbReference type="EMBL" id="CAJNOI010000001">
    <property type="protein sequence ID" value="CAF0720316.1"/>
    <property type="molecule type" value="Genomic_DNA"/>
</dbReference>
<keyword evidence="5" id="KW-0732">Signal</keyword>
<organism evidence="9 10">
    <name type="scientific">Adineta steineri</name>
    <dbReference type="NCBI Taxonomy" id="433720"/>
    <lineage>
        <taxon>Eukaryota</taxon>
        <taxon>Metazoa</taxon>
        <taxon>Spiralia</taxon>
        <taxon>Gnathifera</taxon>
        <taxon>Rotifera</taxon>
        <taxon>Eurotatoria</taxon>
        <taxon>Bdelloidea</taxon>
        <taxon>Adinetida</taxon>
        <taxon>Adinetidae</taxon>
        <taxon>Adineta</taxon>
    </lineage>
</organism>
<sequence length="255" mass="28718">MYLLTIFIWVLLVNYMNCDETKYQHAEIRARLSKAKSIRDALVVLKSSGKKGRMALLSPELLKKEQQDIQNTAQQLSRDAHSTIEPRNGGCEPRVICEEVPVDRASNNNMVSFPQCLEVHRCGGCCQEPQFPCVPVRQEPVTFSPLLLISLDDTDRYEVNRPLTIMNHTQCECKCSKTEDQCHREGKTLDSTLCQCIQPRCTPECLISSTCSIVPGSNIPRCACRRRIQGQISNYCSAANQRPNSMCTRCETISG</sequence>
<proteinExistence type="inferred from homology"/>
<evidence type="ECO:0000256" key="1">
    <source>
        <dbReference type="ARBA" id="ARBA00006686"/>
    </source>
</evidence>
<evidence type="ECO:0000256" key="2">
    <source>
        <dbReference type="ARBA" id="ARBA00023030"/>
    </source>
</evidence>
<dbReference type="GO" id="GO:0070851">
    <property type="term" value="F:growth factor receptor binding"/>
    <property type="evidence" value="ECO:0007669"/>
    <property type="project" value="TreeGrafter"/>
</dbReference>
<name>A0A813Z4T6_9BILA</name>
<dbReference type="EMBL" id="CAJNOM010000040">
    <property type="protein sequence ID" value="CAF0892960.1"/>
    <property type="molecule type" value="Genomic_DNA"/>
</dbReference>
<dbReference type="EMBL" id="CAJNOM010000037">
    <property type="protein sequence ID" value="CAF0882040.1"/>
    <property type="molecule type" value="Genomic_DNA"/>
</dbReference>
<dbReference type="SMART" id="SM00141">
    <property type="entry name" value="PDGF"/>
    <property type="match status" value="1"/>
</dbReference>
<dbReference type="OrthoDB" id="8878063at2759"/>
<keyword evidence="10" id="KW-1185">Reference proteome</keyword>
<evidence type="ECO:0000313" key="10">
    <source>
        <dbReference type="Proteomes" id="UP000663832"/>
    </source>
</evidence>
<dbReference type="GO" id="GO:0008083">
    <property type="term" value="F:growth factor activity"/>
    <property type="evidence" value="ECO:0007669"/>
    <property type="project" value="UniProtKB-KW"/>
</dbReference>
<evidence type="ECO:0000313" key="7">
    <source>
        <dbReference type="EMBL" id="CAF0720316.1"/>
    </source>
</evidence>
<dbReference type="GO" id="GO:0016020">
    <property type="term" value="C:membrane"/>
    <property type="evidence" value="ECO:0007669"/>
    <property type="project" value="InterPro"/>
</dbReference>
<evidence type="ECO:0000313" key="9">
    <source>
        <dbReference type="EMBL" id="CAF0892960.1"/>
    </source>
</evidence>
<dbReference type="PANTHER" id="PTHR11633:SF1">
    <property type="entry name" value="LD28763P"/>
    <property type="match status" value="1"/>
</dbReference>
<evidence type="ECO:0000259" key="6">
    <source>
        <dbReference type="PROSITE" id="PS50278"/>
    </source>
</evidence>
<feature type="chain" id="PRO_5035683445" description="Platelet-derived growth factor (PDGF) family profile domain-containing protein" evidence="5">
    <location>
        <begin position="19"/>
        <end position="255"/>
    </location>
</feature>
<gene>
    <name evidence="7" type="ORF">BJG266_LOCUS197</name>
    <name evidence="8" type="ORF">QVE165_LOCUS8470</name>
    <name evidence="9" type="ORF">QVE165_LOCUS9051</name>
</gene>
<evidence type="ECO:0000313" key="8">
    <source>
        <dbReference type="EMBL" id="CAF0882040.1"/>
    </source>
</evidence>
<reference evidence="9" key="1">
    <citation type="submission" date="2021-02" db="EMBL/GenBank/DDBJ databases">
        <authorList>
            <person name="Nowell W R."/>
        </authorList>
    </citation>
    <scope>NUCLEOTIDE SEQUENCE</scope>
</reference>
<dbReference type="Gene3D" id="2.10.90.10">
    <property type="entry name" value="Cystine-knot cytokines"/>
    <property type="match status" value="1"/>
</dbReference>
<dbReference type="InterPro" id="IPR029034">
    <property type="entry name" value="Cystine-knot_cytokine"/>
</dbReference>
<evidence type="ECO:0000256" key="5">
    <source>
        <dbReference type="SAM" id="SignalP"/>
    </source>
</evidence>
<dbReference type="Proteomes" id="UP000663832">
    <property type="component" value="Unassembled WGS sequence"/>
</dbReference>
<evidence type="ECO:0000256" key="3">
    <source>
        <dbReference type="ARBA" id="ARBA00023246"/>
    </source>
</evidence>
<protein>
    <recommendedName>
        <fullName evidence="6">Platelet-derived growth factor (PDGF) family profile domain-containing protein</fullName>
    </recommendedName>
</protein>
<dbReference type="Proteomes" id="UP000663877">
    <property type="component" value="Unassembled WGS sequence"/>
</dbReference>
<feature type="signal peptide" evidence="5">
    <location>
        <begin position="1"/>
        <end position="18"/>
    </location>
</feature>
<dbReference type="Pfam" id="PF00341">
    <property type="entry name" value="PDGF"/>
    <property type="match status" value="1"/>
</dbReference>
<accession>A0A813Z4T6</accession>
<dbReference type="PANTHER" id="PTHR11633">
    <property type="entry name" value="PLATELET-DERIVED GROWTH FACTOR"/>
    <property type="match status" value="1"/>
</dbReference>